<name>A0A2H6KK10_9APIC</name>
<proteinExistence type="predicted"/>
<comment type="caution">
    <text evidence="2">The sequence shown here is derived from an EMBL/GenBank/DDBJ whole genome shotgun (WGS) entry which is preliminary data.</text>
</comment>
<keyword evidence="3" id="KW-1185">Reference proteome</keyword>
<dbReference type="Proteomes" id="UP000236319">
    <property type="component" value="Unassembled WGS sequence"/>
</dbReference>
<reference evidence="2 3" key="1">
    <citation type="journal article" date="2017" name="BMC Genomics">
        <title>Whole-genome assembly of Babesia ovata and comparative genomics between closely related pathogens.</title>
        <authorList>
            <person name="Yamagishi J."/>
            <person name="Asada M."/>
            <person name="Hakimi H."/>
            <person name="Tanaka T.Q."/>
            <person name="Sugimoto C."/>
            <person name="Kawazu S."/>
        </authorList>
    </citation>
    <scope>NUCLEOTIDE SEQUENCE [LARGE SCALE GENOMIC DNA]</scope>
    <source>
        <strain evidence="2 3">Miyake</strain>
    </source>
</reference>
<evidence type="ECO:0008006" key="4">
    <source>
        <dbReference type="Google" id="ProtNLM"/>
    </source>
</evidence>
<evidence type="ECO:0000256" key="1">
    <source>
        <dbReference type="SAM" id="MobiDB-lite"/>
    </source>
</evidence>
<feature type="region of interest" description="Disordered" evidence="1">
    <location>
        <begin position="529"/>
        <end position="560"/>
    </location>
</feature>
<organism evidence="2 3">
    <name type="scientific">Babesia ovata</name>
    <dbReference type="NCBI Taxonomy" id="189622"/>
    <lineage>
        <taxon>Eukaryota</taxon>
        <taxon>Sar</taxon>
        <taxon>Alveolata</taxon>
        <taxon>Apicomplexa</taxon>
        <taxon>Aconoidasida</taxon>
        <taxon>Piroplasmida</taxon>
        <taxon>Babesiidae</taxon>
        <taxon>Babesia</taxon>
    </lineage>
</organism>
<protein>
    <recommendedName>
        <fullName evidence="4">Extracellular matrix-binding ebh</fullName>
    </recommendedName>
</protein>
<feature type="compositionally biased region" description="Basic and acidic residues" evidence="1">
    <location>
        <begin position="536"/>
        <end position="548"/>
    </location>
</feature>
<dbReference type="EMBL" id="BDSA01000032">
    <property type="protein sequence ID" value="GBE63318.1"/>
    <property type="molecule type" value="Genomic_DNA"/>
</dbReference>
<sequence length="1340" mass="148581">MSLHFLMLTFAYQSPQNASEIVKFNKDLQSHNASKRSLETLKELCGYADKIQKNLVDQNPSKNLLESLCTGLEKFLGYEKGNYTGEGIVYSDLDRLCDGVMAFILQCLQGSKTLLHHYYPQIIDTIRDLESKIGKGLGVPGFAQAIGIVQAGLQGYESGLTSKSKKVVDDISTIKSQIDTYKSHVKSPEFLNMNLTDQLHDVSIRAMFFDKKAGEAVEAAGQLDDVLKSKLDKPVSLLKQGAENFKSVNTDGKLQHQARAVDTALTTQRSVLNNAIEHQSKNVQEVLNSGFEKLQSELTTFRTVQLKNEIKQIKASVTEAEIAASGLLERFENEYRIKIEKLFTGLKEQMDDINTANADPVGKQSKLKQKVNEIQDQVRIMDDACKAKLKAIWEHVTSKVGKTDGDAGSVLHGLTKLDAHVTAGLERVRESLKTTLKSFITEQLGGYLQSSITAANEHDFKNGTRPGLQALQTVKLGSDLGNLDTFRQQLAQLTQSGESPFDHNTKASFAQLTSTLKNDINDIIDKMLNDEIGDGNGEKDPIRLRTDSDSDSDDGSGLMSDYVKQTKVGTGTFRQQIDEIRKRFENEFDPNNGIIIQHIPTYVDAEVTYKAALSIVLETIGKLEKLPGAVDDAKVAANELMSVLREEVETVKSMIIEITPVVDDVESQLEIAIKSIEDTVLITKDNATLSISELRGDLTQKVSSVFSTITAQVHVLFAKQKQAELAQLQTVVTAQLEAIGRIIAEDKATGVKGFLGKMKTCINGMRHTDLPYRLDEKIQFPPLVIKVQDFFIPLFDYIITQITPTSTQASSQPPTSLPRSQPQTPDPHVTKVTGIKNKLETLLSKLTTSQHFDDTFKQNLAALVESVKELRATEFGEGIHPKLLNIVRTAMTDFDTQLDYAYVSRYSCQTIRWTRVSKPNEFTDDAKKCAKVLMSIIQTFHRDLYGLFYDIDDNDAAADQINAHAAFLGDALQDYGYILATEFEKQDGELFNDSKTNGEKIKTLLSGLTNSKNDSVLNHLNNFLTLYYKVSHLRTTSSSSAKYPCTVRDMLAWLGGLPYTTVSTKIKQHCKDLIDDDKYNNDDILKTVLTNIDLRVTAACRNAYDVLTAIQGHGHGSQTADYPYAYNLLDNYKNFHYPSKVSDLLDMLIQICTRLQRSLYFLYSQCQNTLGEGNGWRDCWYGGGIAPSNWPCTDHSTDKATCQPRCQANGQPNCKPNCQPKSPLQSYLNDCLPGHLPHKLSSIGCNSICSTCPTTSPGQQCVTPMGFWDLTESASHTKQGSHISNVLKVICGNASSILPTLLNYLTHISPMPPKRWPINFHSLRISSNSGHLGGIVNISA</sequence>
<evidence type="ECO:0000313" key="2">
    <source>
        <dbReference type="EMBL" id="GBE63318.1"/>
    </source>
</evidence>
<accession>A0A2H6KK10</accession>
<dbReference type="OrthoDB" id="367115at2759"/>
<gene>
    <name evidence="2" type="ORF">BOVATA_048110</name>
</gene>
<feature type="region of interest" description="Disordered" evidence="1">
    <location>
        <begin position="806"/>
        <end position="830"/>
    </location>
</feature>
<evidence type="ECO:0000313" key="3">
    <source>
        <dbReference type="Proteomes" id="UP000236319"/>
    </source>
</evidence>
<dbReference type="GeneID" id="39877088"/>
<dbReference type="VEuPathDB" id="PiroplasmaDB:BOVATA_048110"/>
<dbReference type="RefSeq" id="XP_028869561.1">
    <property type="nucleotide sequence ID" value="XM_029013728.1"/>
</dbReference>